<name>A0A8J3GWU1_9RHOB</name>
<evidence type="ECO:0000313" key="2">
    <source>
        <dbReference type="Proteomes" id="UP000626220"/>
    </source>
</evidence>
<sequence length="97" mass="10648">MESLQASVRRVRQEAERLCADLTQSSETEMAQASKQLSAVEGLIRICQKVEASLVEQHERQVGHAQGGAVLDLDGARNEIGCRLARLRACCNETELP</sequence>
<protein>
    <submittedName>
        <fullName evidence="1">Uncharacterized protein</fullName>
    </submittedName>
</protein>
<evidence type="ECO:0000313" key="1">
    <source>
        <dbReference type="EMBL" id="GHF50436.1"/>
    </source>
</evidence>
<proteinExistence type="predicted"/>
<accession>A0A8J3GWU1</accession>
<dbReference type="Proteomes" id="UP000626220">
    <property type="component" value="Unassembled WGS sequence"/>
</dbReference>
<comment type="caution">
    <text evidence="1">The sequence shown here is derived from an EMBL/GenBank/DDBJ whole genome shotgun (WGS) entry which is preliminary data.</text>
</comment>
<keyword evidence="2" id="KW-1185">Reference proteome</keyword>
<dbReference type="AlphaFoldDB" id="A0A8J3GWU1"/>
<organism evidence="1 2">
    <name type="scientific">Seohaeicola zhoushanensis</name>
    <dbReference type="NCBI Taxonomy" id="1569283"/>
    <lineage>
        <taxon>Bacteria</taxon>
        <taxon>Pseudomonadati</taxon>
        <taxon>Pseudomonadota</taxon>
        <taxon>Alphaproteobacteria</taxon>
        <taxon>Rhodobacterales</taxon>
        <taxon>Roseobacteraceae</taxon>
        <taxon>Seohaeicola</taxon>
    </lineage>
</organism>
<gene>
    <name evidence="1" type="ORF">GCM10017056_22660</name>
</gene>
<reference evidence="1" key="1">
    <citation type="journal article" date="2014" name="Int. J. Syst. Evol. Microbiol.">
        <title>Complete genome sequence of Corynebacterium casei LMG S-19264T (=DSM 44701T), isolated from a smear-ripened cheese.</title>
        <authorList>
            <consortium name="US DOE Joint Genome Institute (JGI-PGF)"/>
            <person name="Walter F."/>
            <person name="Albersmeier A."/>
            <person name="Kalinowski J."/>
            <person name="Ruckert C."/>
        </authorList>
    </citation>
    <scope>NUCLEOTIDE SEQUENCE</scope>
    <source>
        <strain evidence="1">KCTC 42650</strain>
    </source>
</reference>
<dbReference type="EMBL" id="BNCJ01000005">
    <property type="protein sequence ID" value="GHF50436.1"/>
    <property type="molecule type" value="Genomic_DNA"/>
</dbReference>
<reference evidence="1" key="2">
    <citation type="submission" date="2020-09" db="EMBL/GenBank/DDBJ databases">
        <authorList>
            <person name="Sun Q."/>
            <person name="Kim S."/>
        </authorList>
    </citation>
    <scope>NUCLEOTIDE SEQUENCE</scope>
    <source>
        <strain evidence="1">KCTC 42650</strain>
    </source>
</reference>